<dbReference type="SUPFAM" id="SSF53850">
    <property type="entry name" value="Periplasmic binding protein-like II"/>
    <property type="match status" value="1"/>
</dbReference>
<dbReference type="CDD" id="cd14750">
    <property type="entry name" value="PBP2_TMBP"/>
    <property type="match status" value="1"/>
</dbReference>
<dbReference type="GO" id="GO:0055052">
    <property type="term" value="C:ATP-binding cassette (ABC) transporter complex, substrate-binding subunit-containing"/>
    <property type="evidence" value="ECO:0007669"/>
    <property type="project" value="TreeGrafter"/>
</dbReference>
<dbReference type="GO" id="GO:0015768">
    <property type="term" value="P:maltose transport"/>
    <property type="evidence" value="ECO:0007669"/>
    <property type="project" value="TreeGrafter"/>
</dbReference>
<keyword evidence="5" id="KW-1185">Reference proteome</keyword>
<keyword evidence="2" id="KW-0813">Transport</keyword>
<evidence type="ECO:0000313" key="4">
    <source>
        <dbReference type="EMBL" id="PRY12182.1"/>
    </source>
</evidence>
<dbReference type="Gene3D" id="3.40.190.10">
    <property type="entry name" value="Periplasmic binding protein-like II"/>
    <property type="match status" value="2"/>
</dbReference>
<evidence type="ECO:0000256" key="1">
    <source>
        <dbReference type="ARBA" id="ARBA00008520"/>
    </source>
</evidence>
<gene>
    <name evidence="4" type="ORF">CLV37_111139</name>
</gene>
<evidence type="ECO:0000256" key="2">
    <source>
        <dbReference type="ARBA" id="ARBA00022448"/>
    </source>
</evidence>
<organism evidence="4 5">
    <name type="scientific">Kineococcus rhizosphaerae</name>
    <dbReference type="NCBI Taxonomy" id="559628"/>
    <lineage>
        <taxon>Bacteria</taxon>
        <taxon>Bacillati</taxon>
        <taxon>Actinomycetota</taxon>
        <taxon>Actinomycetes</taxon>
        <taxon>Kineosporiales</taxon>
        <taxon>Kineosporiaceae</taxon>
        <taxon>Kineococcus</taxon>
    </lineage>
</organism>
<dbReference type="PANTHER" id="PTHR30061">
    <property type="entry name" value="MALTOSE-BINDING PERIPLASMIC PROTEIN"/>
    <property type="match status" value="1"/>
</dbReference>
<dbReference type="Proteomes" id="UP000238083">
    <property type="component" value="Unassembled WGS sequence"/>
</dbReference>
<dbReference type="EMBL" id="PVZF01000011">
    <property type="protein sequence ID" value="PRY12182.1"/>
    <property type="molecule type" value="Genomic_DNA"/>
</dbReference>
<dbReference type="InterPro" id="IPR006059">
    <property type="entry name" value="SBP"/>
</dbReference>
<dbReference type="AlphaFoldDB" id="A0A2T0QZS7"/>
<proteinExistence type="inferred from homology"/>
<sequence>MGNRSFPPALDEEENAVFGKSSLSRRVTLPVALAATGVLFLGACGGGNDSGGNSDAAKSGNDTGPITYVQGKDNSNIVQPAIDKWNAAHPDEKVTLKEQTDQADQQHDDLVQNFQAKNADYDIVSVDNIWTSEFAAKGWLVPLEGDYALDTSALLPATVNAATYNKKVYVGPTSSDGGLLYYRKDLVPTPPTSWDELMADCSIAKQNNMDCYAGQYAQYEGLTVNIAEAINTAGGSVLSEDGKTATLDTPEAKAGLDRLVKAFQNGDIPKQATTYQEEQGRQSFEDGKLLFLRNWPYVYSLAKTDGSSTVKDTFGVAALPGNGDGKPGASSLGGHAAGISVYSDHKKTAFEFLKFLESEEIQKDWLTQGSAAPVLSSLYDDPALVQQFPYLPTLKTSIENAVPRPVTPFYPAVTKAIQDNAFSALSGSKSTDAALSDMQKSVQNAISGGQ</sequence>
<dbReference type="PANTHER" id="PTHR30061:SF50">
    <property type="entry name" value="MALTOSE_MALTODEXTRIN-BINDING PERIPLASMIC PROTEIN"/>
    <property type="match status" value="1"/>
</dbReference>
<comment type="caution">
    <text evidence="4">The sequence shown here is derived from an EMBL/GenBank/DDBJ whole genome shotgun (WGS) entry which is preliminary data.</text>
</comment>
<comment type="similarity">
    <text evidence="1">Belongs to the bacterial solute-binding protein 1 family.</text>
</comment>
<name>A0A2T0QZS7_9ACTN</name>
<evidence type="ECO:0000313" key="5">
    <source>
        <dbReference type="Proteomes" id="UP000238083"/>
    </source>
</evidence>
<evidence type="ECO:0000256" key="3">
    <source>
        <dbReference type="ARBA" id="ARBA00022729"/>
    </source>
</evidence>
<dbReference type="GO" id="GO:0042956">
    <property type="term" value="P:maltodextrin transmembrane transport"/>
    <property type="evidence" value="ECO:0007669"/>
    <property type="project" value="TreeGrafter"/>
</dbReference>
<dbReference type="GO" id="GO:1901982">
    <property type="term" value="F:maltose binding"/>
    <property type="evidence" value="ECO:0007669"/>
    <property type="project" value="TreeGrafter"/>
</dbReference>
<reference evidence="4 5" key="1">
    <citation type="submission" date="2018-03" db="EMBL/GenBank/DDBJ databases">
        <title>Genomic Encyclopedia of Archaeal and Bacterial Type Strains, Phase II (KMG-II): from individual species to whole genera.</title>
        <authorList>
            <person name="Goeker M."/>
        </authorList>
    </citation>
    <scope>NUCLEOTIDE SEQUENCE [LARGE SCALE GENOMIC DNA]</scope>
    <source>
        <strain evidence="4 5">DSM 19711</strain>
    </source>
</reference>
<accession>A0A2T0QZS7</accession>
<protein>
    <submittedName>
        <fullName evidence="4">Carbohydrate ABC transporter substrate-binding protein (CUT1 family)</fullName>
    </submittedName>
</protein>
<keyword evidence="3" id="KW-0732">Signal</keyword>
<dbReference type="Pfam" id="PF01547">
    <property type="entry name" value="SBP_bac_1"/>
    <property type="match status" value="1"/>
</dbReference>